<dbReference type="AlphaFoldDB" id="A0A3S3SE01"/>
<dbReference type="EMBL" id="SACT01000002">
    <property type="protein sequence ID" value="RVT52807.1"/>
    <property type="molecule type" value="Genomic_DNA"/>
</dbReference>
<dbReference type="InterPro" id="IPR036567">
    <property type="entry name" value="RHF-like"/>
</dbReference>
<sequence>MQLIFETRDPQAARWRDMAERRLRFVIRRLQWLVPQARIRLSDLNGPRGGVDKRCQVELHTAGAGTVVVTAVAAHWPAALDRALARAGRALLRAWRRTRQQRAAATALPLPT</sequence>
<protein>
    <submittedName>
        <fullName evidence="1">HPF/RaiA family ribosome-associated protein</fullName>
    </submittedName>
</protein>
<comment type="caution">
    <text evidence="1">The sequence shown here is derived from an EMBL/GenBank/DDBJ whole genome shotgun (WGS) entry which is preliminary data.</text>
</comment>
<keyword evidence="2" id="KW-1185">Reference proteome</keyword>
<proteinExistence type="predicted"/>
<reference evidence="1 2" key="1">
    <citation type="submission" date="2019-01" db="EMBL/GenBank/DDBJ databases">
        <authorList>
            <person name="Chen W.-M."/>
        </authorList>
    </citation>
    <scope>NUCLEOTIDE SEQUENCE [LARGE SCALE GENOMIC DNA]</scope>
    <source>
        <strain evidence="1 2">ICH-3</strain>
    </source>
</reference>
<evidence type="ECO:0000313" key="1">
    <source>
        <dbReference type="EMBL" id="RVT52807.1"/>
    </source>
</evidence>
<dbReference type="Proteomes" id="UP000288178">
    <property type="component" value="Unassembled WGS sequence"/>
</dbReference>
<dbReference type="OrthoDB" id="5297384at2"/>
<accession>A0A3S3SE01</accession>
<dbReference type="Gene3D" id="3.30.160.100">
    <property type="entry name" value="Ribosome hibernation promotion factor-like"/>
    <property type="match status" value="1"/>
</dbReference>
<name>A0A3S3SE01_9BURK</name>
<evidence type="ECO:0000313" key="2">
    <source>
        <dbReference type="Proteomes" id="UP000288178"/>
    </source>
</evidence>
<organism evidence="1 2">
    <name type="scientific">Rubrivivax albus</name>
    <dbReference type="NCBI Taxonomy" id="2499835"/>
    <lineage>
        <taxon>Bacteria</taxon>
        <taxon>Pseudomonadati</taxon>
        <taxon>Pseudomonadota</taxon>
        <taxon>Betaproteobacteria</taxon>
        <taxon>Burkholderiales</taxon>
        <taxon>Sphaerotilaceae</taxon>
        <taxon>Rubrivivax</taxon>
    </lineage>
</organism>
<gene>
    <name evidence="1" type="ORF">ENE75_10380</name>
</gene>
<dbReference type="RefSeq" id="WP_128198179.1">
    <property type="nucleotide sequence ID" value="NZ_SACT01000002.1"/>
</dbReference>
<dbReference type="SUPFAM" id="SSF69754">
    <property type="entry name" value="Ribosome binding protein Y (YfiA homologue)"/>
    <property type="match status" value="1"/>
</dbReference>